<gene>
    <name evidence="3" type="ORF">PECAL_5P24540</name>
</gene>
<evidence type="ECO:0000313" key="3">
    <source>
        <dbReference type="EMBL" id="CAH0377937.1"/>
    </source>
</evidence>
<sequence length="307" mass="33377">MVSLLKLLALGAAVCADDTADGFKNTTGADELRTFVDGATIFAIEWTDGVPTGWAFAGGDNTSTSVDAFGDDVRWDVIERHLGLPHPLLAGDAGDANFAALSIDENDSDLEFNGSLASAEAHFAAQDEATAATVEAVPDDPPPPNDQNNEPADADSELDDLSSLFDLPQAQNSEAAGYEAFDPPTLPPTNDETIPAAASDNEAFDPTANDEAIALAVAYEEDNHEERGWRTFLSQWPLWKLVYWLTDHDETKHLVPDAWRRNPDAADLDEVIALIVAAWRTFGRPYDRGPREPWGEYDEPWGAFFNL</sequence>
<proteinExistence type="predicted"/>
<evidence type="ECO:0000313" key="4">
    <source>
        <dbReference type="Proteomes" id="UP000789595"/>
    </source>
</evidence>
<feature type="signal peptide" evidence="2">
    <location>
        <begin position="1"/>
        <end position="16"/>
    </location>
</feature>
<dbReference type="Proteomes" id="UP000789595">
    <property type="component" value="Unassembled WGS sequence"/>
</dbReference>
<name>A0A8J2SUR5_9STRA</name>
<evidence type="ECO:0000256" key="1">
    <source>
        <dbReference type="SAM" id="MobiDB-lite"/>
    </source>
</evidence>
<accession>A0A8J2SUR5</accession>
<dbReference type="EMBL" id="CAKKNE010000005">
    <property type="protein sequence ID" value="CAH0377937.1"/>
    <property type="molecule type" value="Genomic_DNA"/>
</dbReference>
<evidence type="ECO:0000256" key="2">
    <source>
        <dbReference type="SAM" id="SignalP"/>
    </source>
</evidence>
<comment type="caution">
    <text evidence="3">The sequence shown here is derived from an EMBL/GenBank/DDBJ whole genome shotgun (WGS) entry which is preliminary data.</text>
</comment>
<feature type="chain" id="PRO_5035307524" evidence="2">
    <location>
        <begin position="17"/>
        <end position="307"/>
    </location>
</feature>
<organism evidence="3 4">
    <name type="scientific">Pelagomonas calceolata</name>
    <dbReference type="NCBI Taxonomy" id="35677"/>
    <lineage>
        <taxon>Eukaryota</taxon>
        <taxon>Sar</taxon>
        <taxon>Stramenopiles</taxon>
        <taxon>Ochrophyta</taxon>
        <taxon>Pelagophyceae</taxon>
        <taxon>Pelagomonadales</taxon>
        <taxon>Pelagomonadaceae</taxon>
        <taxon>Pelagomonas</taxon>
    </lineage>
</organism>
<protein>
    <submittedName>
        <fullName evidence="3">Uncharacterized protein</fullName>
    </submittedName>
</protein>
<feature type="region of interest" description="Disordered" evidence="1">
    <location>
        <begin position="125"/>
        <end position="156"/>
    </location>
</feature>
<keyword evidence="2" id="KW-0732">Signal</keyword>
<keyword evidence="4" id="KW-1185">Reference proteome</keyword>
<dbReference type="AlphaFoldDB" id="A0A8J2SUR5"/>
<reference evidence="3" key="1">
    <citation type="submission" date="2021-11" db="EMBL/GenBank/DDBJ databases">
        <authorList>
            <consortium name="Genoscope - CEA"/>
            <person name="William W."/>
        </authorList>
    </citation>
    <scope>NUCLEOTIDE SEQUENCE</scope>
</reference>